<dbReference type="Gene3D" id="1.50.10.20">
    <property type="match status" value="1"/>
</dbReference>
<dbReference type="GO" id="GO:0005975">
    <property type="term" value="P:carbohydrate metabolic process"/>
    <property type="evidence" value="ECO:0007669"/>
    <property type="project" value="InterPro"/>
</dbReference>
<feature type="signal peptide" evidence="1">
    <location>
        <begin position="1"/>
        <end position="22"/>
    </location>
</feature>
<feature type="chain" id="PRO_5017692984" evidence="1">
    <location>
        <begin position="23"/>
        <end position="360"/>
    </location>
</feature>
<evidence type="ECO:0000313" key="3">
    <source>
        <dbReference type="Proteomes" id="UP000256373"/>
    </source>
</evidence>
<evidence type="ECO:0000313" key="2">
    <source>
        <dbReference type="EMBL" id="REA60686.1"/>
    </source>
</evidence>
<sequence length="360" mass="41845">MKTILFLLSCILTFVLVPTTQAQTNRPDYNKRITLLQANINSVFYNKEADLYLETNGKNERPFSFLWPLCALIQAANEVESIQPGQDLMKPVLHTIAKYYNTDSPAPGYQAYLSSAGKDSRFYDDNQWIAIACIDAYNRTKEKMYLDKAEEIYTFMMTGYDELAGGGLYWKEDEKNTKNTCSNGPGILIALQLYKITKKKEYLTTGIKLYDWTTKHLRAANGIYWDAIKIPSMKIDSAQYTYNTGTMLESNVLLYEITKDKKYIQEAQTIAKAAEKRFYKNGKLPDHYWFNVVLLRGYEALYRVDKDKSRFHFIVEDSERIWKEERDENNLLGVKKDKGLIDQAAMMEMYARLERLSQLR</sequence>
<dbReference type="EMBL" id="QNUL01000010">
    <property type="protein sequence ID" value="REA60686.1"/>
    <property type="molecule type" value="Genomic_DNA"/>
</dbReference>
<gene>
    <name evidence="2" type="ORF">DSL64_14200</name>
</gene>
<dbReference type="RefSeq" id="WP_115831572.1">
    <property type="nucleotide sequence ID" value="NZ_QNUL01000010.1"/>
</dbReference>
<organism evidence="2 3">
    <name type="scientific">Dyadobacter luteus</name>
    <dbReference type="NCBI Taxonomy" id="2259619"/>
    <lineage>
        <taxon>Bacteria</taxon>
        <taxon>Pseudomonadati</taxon>
        <taxon>Bacteroidota</taxon>
        <taxon>Cytophagia</taxon>
        <taxon>Cytophagales</taxon>
        <taxon>Spirosomataceae</taxon>
        <taxon>Dyadobacter</taxon>
    </lineage>
</organism>
<protein>
    <submittedName>
        <fullName evidence="2">Glycoside hydrolase</fullName>
    </submittedName>
</protein>
<dbReference type="PANTHER" id="PTHR47791">
    <property type="entry name" value="MEIOTICALLY UP-REGULATED GENE 191 PROTEIN"/>
    <property type="match status" value="1"/>
</dbReference>
<dbReference type="OrthoDB" id="2505409at2"/>
<dbReference type="InterPro" id="IPR053169">
    <property type="entry name" value="MUG_Protein"/>
</dbReference>
<dbReference type="InterPro" id="IPR008928">
    <property type="entry name" value="6-hairpin_glycosidase_sf"/>
</dbReference>
<dbReference type="InterPro" id="IPR005198">
    <property type="entry name" value="Glyco_hydro_76"/>
</dbReference>
<evidence type="ECO:0000256" key="1">
    <source>
        <dbReference type="SAM" id="SignalP"/>
    </source>
</evidence>
<dbReference type="PIRSF" id="PIRSF021505">
    <property type="entry name" value="O_gly_hdrol"/>
    <property type="match status" value="1"/>
</dbReference>
<dbReference type="AlphaFoldDB" id="A0A3D8YAC4"/>
<dbReference type="Proteomes" id="UP000256373">
    <property type="component" value="Unassembled WGS sequence"/>
</dbReference>
<keyword evidence="1" id="KW-0732">Signal</keyword>
<dbReference type="SUPFAM" id="SSF48208">
    <property type="entry name" value="Six-hairpin glycosidases"/>
    <property type="match status" value="1"/>
</dbReference>
<keyword evidence="2" id="KW-0378">Hydrolase</keyword>
<keyword evidence="3" id="KW-1185">Reference proteome</keyword>
<proteinExistence type="predicted"/>
<dbReference type="Pfam" id="PF03663">
    <property type="entry name" value="Glyco_hydro_76"/>
    <property type="match status" value="1"/>
</dbReference>
<accession>A0A3D8YAC4</accession>
<dbReference type="GO" id="GO:0016787">
    <property type="term" value="F:hydrolase activity"/>
    <property type="evidence" value="ECO:0007669"/>
    <property type="project" value="UniProtKB-KW"/>
</dbReference>
<dbReference type="InterPro" id="IPR014512">
    <property type="entry name" value="O_gly_hydro"/>
</dbReference>
<name>A0A3D8YAC4_9BACT</name>
<reference evidence="2 3" key="1">
    <citation type="submission" date="2018-07" db="EMBL/GenBank/DDBJ databases">
        <title>Dyadobacter roseus sp. nov., isolated from rose rhizosphere soil.</title>
        <authorList>
            <person name="Chen L."/>
        </authorList>
    </citation>
    <scope>NUCLEOTIDE SEQUENCE [LARGE SCALE GENOMIC DNA]</scope>
    <source>
        <strain evidence="2 3">RS19</strain>
    </source>
</reference>
<dbReference type="PANTHER" id="PTHR47791:SF4">
    <property type="entry name" value="(PUTATIVE SECRETED PROTEIN)-RELATED"/>
    <property type="match status" value="1"/>
</dbReference>
<comment type="caution">
    <text evidence="2">The sequence shown here is derived from an EMBL/GenBank/DDBJ whole genome shotgun (WGS) entry which is preliminary data.</text>
</comment>